<evidence type="ECO:0000313" key="7">
    <source>
        <dbReference type="EMBL" id="GBH33033.1"/>
    </source>
</evidence>
<evidence type="ECO:0000256" key="1">
    <source>
        <dbReference type="ARBA" id="ARBA00022491"/>
    </source>
</evidence>
<dbReference type="PROSITE" id="PS51186">
    <property type="entry name" value="GNAT"/>
    <property type="match status" value="1"/>
</dbReference>
<dbReference type="AlphaFoldDB" id="A0A401J8T3"/>
<dbReference type="RefSeq" id="WP_087573812.1">
    <property type="nucleotide sequence ID" value="NZ_BBQY01000060.1"/>
</dbReference>
<dbReference type="Pfam" id="PF13508">
    <property type="entry name" value="Acetyltransf_7"/>
    <property type="match status" value="1"/>
</dbReference>
<accession>A0A401J8T3</accession>
<keyword evidence="8" id="KW-1185">Reference proteome</keyword>
<comment type="caution">
    <text evidence="7">The sequence shown here is derived from an EMBL/GenBank/DDBJ whole genome shotgun (WGS) entry which is preliminary data.</text>
</comment>
<dbReference type="EMBL" id="BBQY01000060">
    <property type="protein sequence ID" value="GBH33033.1"/>
    <property type="molecule type" value="Genomic_DNA"/>
</dbReference>
<dbReference type="PANTHER" id="PTHR36449:SF1">
    <property type="entry name" value="ACETYLTRANSFERASE"/>
    <property type="match status" value="1"/>
</dbReference>
<dbReference type="SUPFAM" id="SSF55729">
    <property type="entry name" value="Acyl-CoA N-acyltransferases (Nat)"/>
    <property type="match status" value="1"/>
</dbReference>
<dbReference type="GO" id="GO:0016747">
    <property type="term" value="F:acyltransferase activity, transferring groups other than amino-acyl groups"/>
    <property type="evidence" value="ECO:0007669"/>
    <property type="project" value="InterPro"/>
</dbReference>
<evidence type="ECO:0000256" key="5">
    <source>
        <dbReference type="ARBA" id="ARBA00049880"/>
    </source>
</evidence>
<dbReference type="InterPro" id="IPR000182">
    <property type="entry name" value="GNAT_dom"/>
</dbReference>
<keyword evidence="2" id="KW-1277">Toxin-antitoxin system</keyword>
<sequence>MPELSVTAPAPLRADHLVADFSCQTHEALDHWLRERALTSEGLSARTYVICARDEPQRVAGYYTITTAQEHRAVLPSAKPRKGQPDRVPLLLIARLAVDARWQGMGLGADLLADALRRCLAASGIAGARAVIVHAMDDAAASFYERYGFCRSPLGELTLVLPIETVQAIAG</sequence>
<protein>
    <recommendedName>
        <fullName evidence="6">N-acetyltransferase domain-containing protein</fullName>
    </recommendedName>
</protein>
<proteinExistence type="predicted"/>
<reference evidence="7 8" key="1">
    <citation type="submission" date="2014-12" db="EMBL/GenBank/DDBJ databases">
        <title>Whole genome sequencing of Sphingobium xenophagum OW59.</title>
        <authorList>
            <person name="Ohta Y."/>
            <person name="Nishi S."/>
            <person name="Hatada Y."/>
        </authorList>
    </citation>
    <scope>NUCLEOTIDE SEQUENCE [LARGE SCALE GENOMIC DNA]</scope>
    <source>
        <strain evidence="7 8">OW59</strain>
    </source>
</reference>
<keyword evidence="1" id="KW-0678">Repressor</keyword>
<gene>
    <name evidence="7" type="ORF">MBESOW_P4198</name>
</gene>
<keyword evidence="4" id="KW-0012">Acyltransferase</keyword>
<dbReference type="Gene3D" id="3.40.630.30">
    <property type="match status" value="1"/>
</dbReference>
<evidence type="ECO:0000313" key="8">
    <source>
        <dbReference type="Proteomes" id="UP000290975"/>
    </source>
</evidence>
<dbReference type="InterPro" id="IPR016181">
    <property type="entry name" value="Acyl_CoA_acyltransferase"/>
</dbReference>
<organism evidence="7 8">
    <name type="scientific">Sphingobium xenophagum</name>
    <dbReference type="NCBI Taxonomy" id="121428"/>
    <lineage>
        <taxon>Bacteria</taxon>
        <taxon>Pseudomonadati</taxon>
        <taxon>Pseudomonadota</taxon>
        <taxon>Alphaproteobacteria</taxon>
        <taxon>Sphingomonadales</taxon>
        <taxon>Sphingomonadaceae</taxon>
        <taxon>Sphingobium</taxon>
    </lineage>
</organism>
<feature type="domain" description="N-acetyltransferase" evidence="6">
    <location>
        <begin position="19"/>
        <end position="164"/>
    </location>
</feature>
<evidence type="ECO:0000259" key="6">
    <source>
        <dbReference type="PROSITE" id="PS51186"/>
    </source>
</evidence>
<name>A0A401J8T3_SPHXE</name>
<evidence type="ECO:0000256" key="2">
    <source>
        <dbReference type="ARBA" id="ARBA00022649"/>
    </source>
</evidence>
<comment type="catalytic activity">
    <reaction evidence="5">
        <text>glycyl-tRNA(Gly) + acetyl-CoA = N-acetylglycyl-tRNA(Gly) + CoA + H(+)</text>
        <dbReference type="Rhea" id="RHEA:81867"/>
        <dbReference type="Rhea" id="RHEA-COMP:9683"/>
        <dbReference type="Rhea" id="RHEA-COMP:19766"/>
        <dbReference type="ChEBI" id="CHEBI:15378"/>
        <dbReference type="ChEBI" id="CHEBI:57287"/>
        <dbReference type="ChEBI" id="CHEBI:57288"/>
        <dbReference type="ChEBI" id="CHEBI:78522"/>
        <dbReference type="ChEBI" id="CHEBI:232036"/>
    </reaction>
</comment>
<evidence type="ECO:0000256" key="4">
    <source>
        <dbReference type="ARBA" id="ARBA00023315"/>
    </source>
</evidence>
<keyword evidence="3" id="KW-0808">Transferase</keyword>
<evidence type="ECO:0000256" key="3">
    <source>
        <dbReference type="ARBA" id="ARBA00022679"/>
    </source>
</evidence>
<dbReference type="PANTHER" id="PTHR36449">
    <property type="entry name" value="ACETYLTRANSFERASE-RELATED"/>
    <property type="match status" value="1"/>
</dbReference>
<dbReference type="Proteomes" id="UP000290975">
    <property type="component" value="Unassembled WGS sequence"/>
</dbReference>